<evidence type="ECO:0000313" key="3">
    <source>
        <dbReference type="Proteomes" id="UP001195963"/>
    </source>
</evidence>
<dbReference type="Gene3D" id="1.25.40.10">
    <property type="entry name" value="Tetratricopeptide repeat domain"/>
    <property type="match status" value="2"/>
</dbReference>
<accession>A0ABS7E4Y2</accession>
<dbReference type="PROSITE" id="PS50005">
    <property type="entry name" value="TPR"/>
    <property type="match status" value="1"/>
</dbReference>
<reference evidence="2 3" key="1">
    <citation type="submission" date="2021-07" db="EMBL/GenBank/DDBJ databases">
        <title>Shewanella sp. nov, isolated from SCS.</title>
        <authorList>
            <person name="Cao W.R."/>
        </authorList>
    </citation>
    <scope>NUCLEOTIDE SEQUENCE [LARGE SCALE GENOMIC DNA]</scope>
    <source>
        <strain evidence="2 3">NR704-98</strain>
    </source>
</reference>
<name>A0ABS7E4Y2_9GAMM</name>
<organism evidence="2 3">
    <name type="scientific">Shewanella nanhaiensis</name>
    <dbReference type="NCBI Taxonomy" id="2864872"/>
    <lineage>
        <taxon>Bacteria</taxon>
        <taxon>Pseudomonadati</taxon>
        <taxon>Pseudomonadota</taxon>
        <taxon>Gammaproteobacteria</taxon>
        <taxon>Alteromonadales</taxon>
        <taxon>Shewanellaceae</taxon>
        <taxon>Shewanella</taxon>
    </lineage>
</organism>
<dbReference type="Pfam" id="PF14559">
    <property type="entry name" value="TPR_19"/>
    <property type="match status" value="1"/>
</dbReference>
<proteinExistence type="predicted"/>
<dbReference type="EMBL" id="JAHZST010000009">
    <property type="protein sequence ID" value="MBW8184654.1"/>
    <property type="molecule type" value="Genomic_DNA"/>
</dbReference>
<dbReference type="InterPro" id="IPR011990">
    <property type="entry name" value="TPR-like_helical_dom_sf"/>
</dbReference>
<keyword evidence="1" id="KW-0802">TPR repeat</keyword>
<sequence length="254" mass="29086">MELKDVKALIEEGRSLEVVNTLKERLNETSEPKKRAELQGAIGWTLVQAKEYEEANKYLESSLVGATDGGYTHVKLRANNNLGILHYLQNDFDVSRSYFNQEIASNSKTAKIYLRLLDIKEREYLGKEALLSGVGKRQSKQFQEAINEYEVSLEHQPNNPKTLEFKGYAEFRLGNLEEAYHTLEQAKRADPKRKFTHLNLLKVSCALKSSPKVLQVINGSELEQEVFIDWAERDLELQRVCDGNEAFTDFIQAK</sequence>
<protein>
    <recommendedName>
        <fullName evidence="4">Tetratricopeptide repeat protein</fullName>
    </recommendedName>
</protein>
<gene>
    <name evidence="2" type="ORF">K0625_13345</name>
</gene>
<dbReference type="SUPFAM" id="SSF48452">
    <property type="entry name" value="TPR-like"/>
    <property type="match status" value="1"/>
</dbReference>
<feature type="repeat" description="TPR" evidence="1">
    <location>
        <begin position="160"/>
        <end position="193"/>
    </location>
</feature>
<comment type="caution">
    <text evidence="2">The sequence shown here is derived from an EMBL/GenBank/DDBJ whole genome shotgun (WGS) entry which is preliminary data.</text>
</comment>
<dbReference type="Proteomes" id="UP001195963">
    <property type="component" value="Unassembled WGS sequence"/>
</dbReference>
<evidence type="ECO:0008006" key="4">
    <source>
        <dbReference type="Google" id="ProtNLM"/>
    </source>
</evidence>
<keyword evidence="3" id="KW-1185">Reference proteome</keyword>
<dbReference type="RefSeq" id="WP_220110151.1">
    <property type="nucleotide sequence ID" value="NZ_JAHZST010000009.1"/>
</dbReference>
<evidence type="ECO:0000313" key="2">
    <source>
        <dbReference type="EMBL" id="MBW8184654.1"/>
    </source>
</evidence>
<dbReference type="InterPro" id="IPR019734">
    <property type="entry name" value="TPR_rpt"/>
</dbReference>
<evidence type="ECO:0000256" key="1">
    <source>
        <dbReference type="PROSITE-ProRule" id="PRU00339"/>
    </source>
</evidence>